<accession>A0A0A4ABL3</accession>
<dbReference type="EMBL" id="JRUQ01000018">
    <property type="protein sequence ID" value="KGT95213.1"/>
    <property type="molecule type" value="Genomic_DNA"/>
</dbReference>
<feature type="signal peptide" evidence="1">
    <location>
        <begin position="1"/>
        <end position="22"/>
    </location>
</feature>
<dbReference type="OrthoDB" id="6563623at2"/>
<proteinExistence type="predicted"/>
<dbReference type="Gene3D" id="1.20.120.1620">
    <property type="match status" value="1"/>
</dbReference>
<keyword evidence="1" id="KW-0732">Signal</keyword>
<protein>
    <submittedName>
        <fullName evidence="2">Type VI secretion protein</fullName>
    </submittedName>
</protein>
<dbReference type="InterPro" id="IPR038314">
    <property type="entry name" value="T6SS_sf"/>
</dbReference>
<name>A0A0A4ABL3_9GAMM</name>
<keyword evidence="3" id="KW-1185">Reference proteome</keyword>
<evidence type="ECO:0000313" key="2">
    <source>
        <dbReference type="EMBL" id="KGT95213.1"/>
    </source>
</evidence>
<evidence type="ECO:0000256" key="1">
    <source>
        <dbReference type="SAM" id="SignalP"/>
    </source>
</evidence>
<organism evidence="2 3">
    <name type="scientific">Erwinia typographi</name>
    <dbReference type="NCBI Taxonomy" id="371042"/>
    <lineage>
        <taxon>Bacteria</taxon>
        <taxon>Pseudomonadati</taxon>
        <taxon>Pseudomonadota</taxon>
        <taxon>Gammaproteobacteria</taxon>
        <taxon>Enterobacterales</taxon>
        <taxon>Erwiniaceae</taxon>
        <taxon>Erwinia</taxon>
    </lineage>
</organism>
<comment type="caution">
    <text evidence="2">The sequence shown here is derived from an EMBL/GenBank/DDBJ whole genome shotgun (WGS) entry which is preliminary data.</text>
</comment>
<dbReference type="Proteomes" id="UP000030351">
    <property type="component" value="Unassembled WGS sequence"/>
</dbReference>
<dbReference type="Pfam" id="PF16695">
    <property type="entry name" value="Tai4"/>
    <property type="match status" value="1"/>
</dbReference>
<evidence type="ECO:0000313" key="3">
    <source>
        <dbReference type="Proteomes" id="UP000030351"/>
    </source>
</evidence>
<sequence length="122" mass="13804">MITKVNLILIVMTMLFTLQTNAKVEYTPEQYLKNYALSTCVSDGYSSKEVKNDAAAAARGYVEFGDYSLSAHTAVRTLGRKFLSEKYTSQYGESMILAKCIDFYHSNELDELVKKFQGKEDN</sequence>
<dbReference type="AlphaFoldDB" id="A0A0A4ABL3"/>
<gene>
    <name evidence="2" type="ORF">NG99_04080</name>
</gene>
<reference evidence="2 3" key="1">
    <citation type="submission" date="2014-10" db="EMBL/GenBank/DDBJ databases">
        <title>Genome sequence of Erwinia typographi M043b.</title>
        <authorList>
            <person name="Chan K.-G."/>
            <person name="Tan W.-S."/>
        </authorList>
    </citation>
    <scope>NUCLEOTIDE SEQUENCE [LARGE SCALE GENOMIC DNA]</scope>
    <source>
        <strain evidence="2 3">M043b</strain>
    </source>
</reference>
<dbReference type="InterPro" id="IPR032032">
    <property type="entry name" value="Tai4"/>
</dbReference>
<feature type="chain" id="PRO_5002006969" evidence="1">
    <location>
        <begin position="23"/>
        <end position="122"/>
    </location>
</feature>
<dbReference type="eggNOG" id="ENOG5032UE8">
    <property type="taxonomic scope" value="Bacteria"/>
</dbReference>
<dbReference type="STRING" id="371042.NG99_04080"/>